<evidence type="ECO:0000259" key="3">
    <source>
        <dbReference type="Pfam" id="PF13180"/>
    </source>
</evidence>
<feature type="domain" description="PDZ" evidence="3">
    <location>
        <begin position="492"/>
        <end position="559"/>
    </location>
</feature>
<sequence>MSPALSAETEAERILRDVSWLADPAREGRGIGTAGLRAAGEYLEKRFQELGLAPAGEGGGYRQGFQVITSLQAAPETALMLGGVAVPAEALSVLGFSSEDELKAPLVFAGYGIRDTSLGVDDYAGVDVRGKVVLVRRFVPEREPFLDTAVQRRHGDLRHKAWTARQQGARALLVVDWPESPSTEARLPTAQPEGTGDAGLPVLAVKRSAVEALLPKLLAGEKVEAALKVRLEVRRGDAFNVVGRIPAGVPAGQRLPGVVVIGAHYDHLGLGGAHSLAPDRHEPHLGADDNASGTASLLELAHALRARREHLRRDVVVVAFSGEEAGVIGSTVFTRAPPAGLRVADMSAMLNLDMVGRMQANRLSVLGAESASEWPSLVQPLCEQLRLECALSGDGYGPSDQTPFYAAGVPVLHFFTGAHPDYHKPSDTPDRLDAAGMARVARVAALVAETVAGREAPLTYKKVPAPLPRGDLRSFNASLGTIPDYTGAPDGRKGVLLAGVRAGGAAESAGLRRGDLLVRLGRFEIGGVEDLMYALNASKPGESVSAVVLRDGQELRVEVIFQESRGRK</sequence>
<dbReference type="PANTHER" id="PTHR12147:SF26">
    <property type="entry name" value="PEPTIDASE M28 DOMAIN-CONTAINING PROTEIN"/>
    <property type="match status" value="1"/>
</dbReference>
<dbReference type="Gene3D" id="3.50.30.30">
    <property type="match status" value="1"/>
</dbReference>
<dbReference type="InterPro" id="IPR036034">
    <property type="entry name" value="PDZ_sf"/>
</dbReference>
<dbReference type="Gene3D" id="3.40.630.10">
    <property type="entry name" value="Zn peptidases"/>
    <property type="match status" value="1"/>
</dbReference>
<dbReference type="Pfam" id="PF02225">
    <property type="entry name" value="PA"/>
    <property type="match status" value="1"/>
</dbReference>
<dbReference type="Gene3D" id="2.30.42.10">
    <property type="match status" value="1"/>
</dbReference>
<comment type="caution">
    <text evidence="4">The sequence shown here is derived from an EMBL/GenBank/DDBJ whole genome shotgun (WGS) entry which is preliminary data.</text>
</comment>
<dbReference type="Pfam" id="PF04389">
    <property type="entry name" value="Peptidase_M28"/>
    <property type="match status" value="1"/>
</dbReference>
<dbReference type="SUPFAM" id="SSF50156">
    <property type="entry name" value="PDZ domain-like"/>
    <property type="match status" value="1"/>
</dbReference>
<evidence type="ECO:0000259" key="1">
    <source>
        <dbReference type="Pfam" id="PF02225"/>
    </source>
</evidence>
<gene>
    <name evidence="4" type="ORF">ATI61_10724</name>
</gene>
<accession>A0ABX9JXW9</accession>
<protein>
    <submittedName>
        <fullName evidence="4">PDZ domain-containing protein</fullName>
    </submittedName>
</protein>
<feature type="domain" description="Peptidase M28" evidence="2">
    <location>
        <begin position="240"/>
        <end position="446"/>
    </location>
</feature>
<dbReference type="InterPro" id="IPR007484">
    <property type="entry name" value="Peptidase_M28"/>
</dbReference>
<keyword evidence="5" id="KW-1185">Reference proteome</keyword>
<evidence type="ECO:0000313" key="4">
    <source>
        <dbReference type="EMBL" id="REG29337.1"/>
    </source>
</evidence>
<feature type="domain" description="PA" evidence="1">
    <location>
        <begin position="103"/>
        <end position="213"/>
    </location>
</feature>
<dbReference type="RefSeq" id="WP_053067226.1">
    <property type="nucleotide sequence ID" value="NZ_CP011509.1"/>
</dbReference>
<dbReference type="InterPro" id="IPR001478">
    <property type="entry name" value="PDZ"/>
</dbReference>
<dbReference type="SUPFAM" id="SSF52025">
    <property type="entry name" value="PA domain"/>
    <property type="match status" value="1"/>
</dbReference>
<proteinExistence type="predicted"/>
<dbReference type="InterPro" id="IPR046450">
    <property type="entry name" value="PA_dom_sf"/>
</dbReference>
<dbReference type="Pfam" id="PF13180">
    <property type="entry name" value="PDZ_2"/>
    <property type="match status" value="1"/>
</dbReference>
<dbReference type="SUPFAM" id="SSF53187">
    <property type="entry name" value="Zn-dependent exopeptidases"/>
    <property type="match status" value="1"/>
</dbReference>
<dbReference type="PANTHER" id="PTHR12147">
    <property type="entry name" value="METALLOPEPTIDASE M28 FAMILY MEMBER"/>
    <property type="match status" value="1"/>
</dbReference>
<dbReference type="EMBL" id="QUMU01000007">
    <property type="protein sequence ID" value="REG29337.1"/>
    <property type="molecule type" value="Genomic_DNA"/>
</dbReference>
<evidence type="ECO:0000259" key="2">
    <source>
        <dbReference type="Pfam" id="PF04389"/>
    </source>
</evidence>
<dbReference type="InterPro" id="IPR045175">
    <property type="entry name" value="M28_fam"/>
</dbReference>
<name>A0ABX9JXW9_9BACT</name>
<reference evidence="4 5" key="1">
    <citation type="submission" date="2018-08" db="EMBL/GenBank/DDBJ databases">
        <title>Genomic Encyclopedia of Archaeal and Bacterial Type Strains, Phase II (KMG-II): from individual species to whole genera.</title>
        <authorList>
            <person name="Goeker M."/>
        </authorList>
    </citation>
    <scope>NUCLEOTIDE SEQUENCE [LARGE SCALE GENOMIC DNA]</scope>
    <source>
        <strain evidence="4 5">DSM 2261</strain>
    </source>
</reference>
<evidence type="ECO:0000313" key="5">
    <source>
        <dbReference type="Proteomes" id="UP000256345"/>
    </source>
</evidence>
<organism evidence="4 5">
    <name type="scientific">Archangium gephyra</name>
    <dbReference type="NCBI Taxonomy" id="48"/>
    <lineage>
        <taxon>Bacteria</taxon>
        <taxon>Pseudomonadati</taxon>
        <taxon>Myxococcota</taxon>
        <taxon>Myxococcia</taxon>
        <taxon>Myxococcales</taxon>
        <taxon>Cystobacterineae</taxon>
        <taxon>Archangiaceae</taxon>
        <taxon>Archangium</taxon>
    </lineage>
</organism>
<dbReference type="Proteomes" id="UP000256345">
    <property type="component" value="Unassembled WGS sequence"/>
</dbReference>
<dbReference type="InterPro" id="IPR003137">
    <property type="entry name" value="PA_domain"/>
</dbReference>